<dbReference type="PANTHER" id="PTHR32161:SF9">
    <property type="entry name" value="TOLB PROTEIN-LIKE PROTEIN"/>
    <property type="match status" value="1"/>
</dbReference>
<gene>
    <name evidence="1" type="ORF">SSX86_010442</name>
</gene>
<dbReference type="AlphaFoldDB" id="A0AAP0DF97"/>
<accession>A0AAP0DF97</accession>
<dbReference type="SUPFAM" id="SSF69304">
    <property type="entry name" value="Tricorn protease N-terminal domain"/>
    <property type="match status" value="3"/>
</dbReference>
<evidence type="ECO:0000313" key="2">
    <source>
        <dbReference type="Proteomes" id="UP001408789"/>
    </source>
</evidence>
<dbReference type="InterPro" id="IPR011659">
    <property type="entry name" value="WD40"/>
</dbReference>
<dbReference type="Pfam" id="PF07676">
    <property type="entry name" value="PD40"/>
    <property type="match status" value="2"/>
</dbReference>
<protein>
    <submittedName>
        <fullName evidence="1">Uncharacterized protein</fullName>
    </submittedName>
</protein>
<reference evidence="1 2" key="1">
    <citation type="submission" date="2024-04" db="EMBL/GenBank/DDBJ databases">
        <title>The reference genome of an endangered Asteraceae, Deinandra increscens subsp. villosa, native to the Central Coast of California.</title>
        <authorList>
            <person name="Guilliams M."/>
            <person name="Hasenstab-Lehman K."/>
            <person name="Meyer R."/>
            <person name="Mcevoy S."/>
        </authorList>
    </citation>
    <scope>NUCLEOTIDE SEQUENCE [LARGE SCALE GENOMIC DNA]</scope>
    <source>
        <tissue evidence="1">Leaf</tissue>
    </source>
</reference>
<comment type="caution">
    <text evidence="1">The sequence shown here is derived from an EMBL/GenBank/DDBJ whole genome shotgun (WGS) entry which is preliminary data.</text>
</comment>
<sequence length="648" mass="71738">MNNPNGTIVFTTIGLPHYGFDVFSIPLPPTLTDFSSPPPSEHRLTDGVSVNFNAQFAGPDDNHHRVVYVSERSGSAKIYLDSELLPSAPSSLFHDRPIVNHGRLYFISAHEPSDAPFKSWSALYSVKLDGSDTVSRLTPDGCVDYSPAVSQSGDLIAVASYGSRPWGGEFHHLETDIVVFRISDPAKRWLVCPQGGWPTWSGDGTVYFHRRADDGWWSVFRLDLPYGFEIPTPTPRRVTPPGVHCFTPAAMHNRREIAVATRRKGENYRHIEIFDVESEKFYPVTKFVNPDLHHYNPFVSPNSGFLGYHRFRGESSDGESIIPHLSTVSSPIKGLRMLRLNGAFPSFSPSGDLIAFNPNFDSNTGVDIVKSDGSKRWNLLKGRTSFYNSWSPTENNVIFTSIGPIFGSVKATVQIARVSFDLPREGEIQAEIKILTREETGNNAFPSCSPDGRSLVFRSGRSGHKNLYILDAMEGEVNNDGGIRQVTDGPWIDTMPSWSPDGNLIAFSSNRHNPANVDAFSIYVMCSDGSDVRRIYVAGSEGSEEVDRERINHVCFSSDGEWLLFAANIGGVTAEPVAAPNQFQPYGELFMARRDGSDLRRLTSNGYENGTPAWYPGDETELGSLCLNSVGDKLSGEFDEPLWINSDF</sequence>
<dbReference type="EMBL" id="JBCNJP010000012">
    <property type="protein sequence ID" value="KAK9070043.1"/>
    <property type="molecule type" value="Genomic_DNA"/>
</dbReference>
<organism evidence="1 2">
    <name type="scientific">Deinandra increscens subsp. villosa</name>
    <dbReference type="NCBI Taxonomy" id="3103831"/>
    <lineage>
        <taxon>Eukaryota</taxon>
        <taxon>Viridiplantae</taxon>
        <taxon>Streptophyta</taxon>
        <taxon>Embryophyta</taxon>
        <taxon>Tracheophyta</taxon>
        <taxon>Spermatophyta</taxon>
        <taxon>Magnoliopsida</taxon>
        <taxon>eudicotyledons</taxon>
        <taxon>Gunneridae</taxon>
        <taxon>Pentapetalae</taxon>
        <taxon>asterids</taxon>
        <taxon>campanulids</taxon>
        <taxon>Asterales</taxon>
        <taxon>Asteraceae</taxon>
        <taxon>Asteroideae</taxon>
        <taxon>Heliantheae alliance</taxon>
        <taxon>Madieae</taxon>
        <taxon>Madiinae</taxon>
        <taxon>Deinandra</taxon>
    </lineage>
</organism>
<dbReference type="Proteomes" id="UP001408789">
    <property type="component" value="Unassembled WGS sequence"/>
</dbReference>
<keyword evidence="2" id="KW-1185">Reference proteome</keyword>
<name>A0AAP0DF97_9ASTR</name>
<proteinExistence type="predicted"/>
<evidence type="ECO:0000313" key="1">
    <source>
        <dbReference type="EMBL" id="KAK9070043.1"/>
    </source>
</evidence>
<dbReference type="PANTHER" id="PTHR32161">
    <property type="entry name" value="DPP6 N-TERMINAL DOMAIN-LIKE PROTEIN"/>
    <property type="match status" value="1"/>
</dbReference>
<dbReference type="Gene3D" id="2.120.10.30">
    <property type="entry name" value="TolB, C-terminal domain"/>
    <property type="match status" value="2"/>
</dbReference>
<dbReference type="InterPro" id="IPR011042">
    <property type="entry name" value="6-blade_b-propeller_TolB-like"/>
</dbReference>